<evidence type="ECO:0000313" key="1">
    <source>
        <dbReference type="EMBL" id="CAK0879803.1"/>
    </source>
</evidence>
<gene>
    <name evidence="1" type="ORF">PCOR1329_LOCUS63125</name>
</gene>
<protein>
    <recommendedName>
        <fullName evidence="3">SnoaL-like domain-containing protein</fullName>
    </recommendedName>
</protein>
<sequence length="180" mass="19252">MMDPAAAVQACEREVVALHEFFVAWFAGRLHDAAFDEFLQRFSDDFEMVTPDGTKVDKARLGGMRGAKGSNGAWQIHIHVRLSAVPRSGGRYVTGTYLELQQGAGHGSSAGADRSTNGRISTPLLELDAGVRPHGVRWLRLAETWLPEEQLAAFDFGAAAAAAARGGDAAEQASEASERA</sequence>
<accession>A0ABN9W497</accession>
<reference evidence="1" key="1">
    <citation type="submission" date="2023-10" db="EMBL/GenBank/DDBJ databases">
        <authorList>
            <person name="Chen Y."/>
            <person name="Shah S."/>
            <person name="Dougan E. K."/>
            <person name="Thang M."/>
            <person name="Chan C."/>
        </authorList>
    </citation>
    <scope>NUCLEOTIDE SEQUENCE [LARGE SCALE GENOMIC DNA]</scope>
</reference>
<name>A0ABN9W497_9DINO</name>
<dbReference type="EMBL" id="CAUYUJ010018004">
    <property type="protein sequence ID" value="CAK0879803.1"/>
    <property type="molecule type" value="Genomic_DNA"/>
</dbReference>
<proteinExistence type="predicted"/>
<evidence type="ECO:0000313" key="2">
    <source>
        <dbReference type="Proteomes" id="UP001189429"/>
    </source>
</evidence>
<dbReference type="SUPFAM" id="SSF54427">
    <property type="entry name" value="NTF2-like"/>
    <property type="match status" value="1"/>
</dbReference>
<dbReference type="Proteomes" id="UP001189429">
    <property type="component" value="Unassembled WGS sequence"/>
</dbReference>
<keyword evidence="2" id="KW-1185">Reference proteome</keyword>
<comment type="caution">
    <text evidence="1">The sequence shown here is derived from an EMBL/GenBank/DDBJ whole genome shotgun (WGS) entry which is preliminary data.</text>
</comment>
<organism evidence="1 2">
    <name type="scientific">Prorocentrum cordatum</name>
    <dbReference type="NCBI Taxonomy" id="2364126"/>
    <lineage>
        <taxon>Eukaryota</taxon>
        <taxon>Sar</taxon>
        <taxon>Alveolata</taxon>
        <taxon>Dinophyceae</taxon>
        <taxon>Prorocentrales</taxon>
        <taxon>Prorocentraceae</taxon>
        <taxon>Prorocentrum</taxon>
    </lineage>
</organism>
<evidence type="ECO:0008006" key="3">
    <source>
        <dbReference type="Google" id="ProtNLM"/>
    </source>
</evidence>
<dbReference type="InterPro" id="IPR032710">
    <property type="entry name" value="NTF2-like_dom_sf"/>
</dbReference>
<dbReference type="Gene3D" id="3.10.450.50">
    <property type="match status" value="1"/>
</dbReference>